<accession>A0AAD8DLA9</accession>
<dbReference type="InterPro" id="IPR000571">
    <property type="entry name" value="Znf_CCCH"/>
</dbReference>
<keyword evidence="1" id="KW-0863">Zinc-finger</keyword>
<feature type="zinc finger region" description="C3H1-type" evidence="1">
    <location>
        <begin position="51"/>
        <end position="78"/>
    </location>
</feature>
<keyword evidence="4" id="KW-1185">Reference proteome</keyword>
<evidence type="ECO:0000313" key="4">
    <source>
        <dbReference type="Proteomes" id="UP001231518"/>
    </source>
</evidence>
<dbReference type="GO" id="GO:0008270">
    <property type="term" value="F:zinc ion binding"/>
    <property type="evidence" value="ECO:0007669"/>
    <property type="project" value="UniProtKB-KW"/>
</dbReference>
<dbReference type="AlphaFoldDB" id="A0AAD8DLA9"/>
<dbReference type="PANTHER" id="PTHR16465:SF0">
    <property type="entry name" value="ZINC FINGER MATRIN-TYPE PROTEIN 5"/>
    <property type="match status" value="1"/>
</dbReference>
<dbReference type="PROSITE" id="PS50103">
    <property type="entry name" value="ZF_C3H1"/>
    <property type="match status" value="1"/>
</dbReference>
<name>A0AAD8DLA9_MYTSE</name>
<dbReference type="PANTHER" id="PTHR16465">
    <property type="entry name" value="NUCLEASE-RELATED"/>
    <property type="match status" value="1"/>
</dbReference>
<organism evidence="3 4">
    <name type="scientific">Mythimna separata</name>
    <name type="common">Oriental armyworm</name>
    <name type="synonym">Pseudaletia separata</name>
    <dbReference type="NCBI Taxonomy" id="271217"/>
    <lineage>
        <taxon>Eukaryota</taxon>
        <taxon>Metazoa</taxon>
        <taxon>Ecdysozoa</taxon>
        <taxon>Arthropoda</taxon>
        <taxon>Hexapoda</taxon>
        <taxon>Insecta</taxon>
        <taxon>Pterygota</taxon>
        <taxon>Neoptera</taxon>
        <taxon>Endopterygota</taxon>
        <taxon>Lepidoptera</taxon>
        <taxon>Glossata</taxon>
        <taxon>Ditrysia</taxon>
        <taxon>Noctuoidea</taxon>
        <taxon>Noctuidae</taxon>
        <taxon>Noctuinae</taxon>
        <taxon>Hadenini</taxon>
        <taxon>Mythimna</taxon>
    </lineage>
</organism>
<dbReference type="Gene3D" id="4.10.1000.10">
    <property type="entry name" value="Zinc finger, CCCH-type"/>
    <property type="match status" value="1"/>
</dbReference>
<protein>
    <recommendedName>
        <fullName evidence="2">C3H1-type domain-containing protein</fullName>
    </recommendedName>
</protein>
<evidence type="ECO:0000313" key="3">
    <source>
        <dbReference type="EMBL" id="KAJ8706054.1"/>
    </source>
</evidence>
<dbReference type="Gene3D" id="3.30.160.60">
    <property type="entry name" value="Classic Zinc Finger"/>
    <property type="match status" value="1"/>
</dbReference>
<comment type="caution">
    <text evidence="3">The sequence shown here is derived from an EMBL/GenBank/DDBJ whole genome shotgun (WGS) entry which is preliminary data.</text>
</comment>
<keyword evidence="1" id="KW-0862">Zinc</keyword>
<proteinExistence type="predicted"/>
<dbReference type="InterPro" id="IPR036236">
    <property type="entry name" value="Znf_C2H2_sf"/>
</dbReference>
<reference evidence="3" key="1">
    <citation type="submission" date="2023-03" db="EMBL/GenBank/DDBJ databases">
        <title>Chromosome-level genomes of two armyworms, Mythimna separata and Mythimna loreyi, provide insights into the biosynthesis and reception of sex pheromones.</title>
        <authorList>
            <person name="Zhao H."/>
        </authorList>
    </citation>
    <scope>NUCLEOTIDE SEQUENCE</scope>
    <source>
        <strain evidence="3">BeijingLab</strain>
        <tissue evidence="3">Pupa</tissue>
    </source>
</reference>
<feature type="domain" description="C3H1-type" evidence="2">
    <location>
        <begin position="51"/>
        <end position="78"/>
    </location>
</feature>
<dbReference type="SUPFAM" id="SSF57667">
    <property type="entry name" value="beta-beta-alpha zinc fingers"/>
    <property type="match status" value="1"/>
</dbReference>
<sequence>MGKRYVCDYCNKAMVATPAIVRTHNKGLIHQKFVQQHYQQFKDPETILREESKKKRCTKYASGECAYGSICRFTHYSEAQIRELQEMVAAKSMPKDVMFPSFEELVHKLLDEKTNDKQQNSREKDGNTVMYDSNGVTHVFPWTYNSILESYGEDLPPSVQRLKTDDFTDAKIATWG</sequence>
<evidence type="ECO:0000256" key="1">
    <source>
        <dbReference type="PROSITE-ProRule" id="PRU00723"/>
    </source>
</evidence>
<dbReference type="Proteomes" id="UP001231518">
    <property type="component" value="Chromosome 26"/>
</dbReference>
<gene>
    <name evidence="3" type="ORF">PYW07_010831</name>
</gene>
<dbReference type="GO" id="GO:0005689">
    <property type="term" value="C:U12-type spliceosomal complex"/>
    <property type="evidence" value="ECO:0007669"/>
    <property type="project" value="TreeGrafter"/>
</dbReference>
<keyword evidence="1" id="KW-0479">Metal-binding</keyword>
<evidence type="ECO:0000259" key="2">
    <source>
        <dbReference type="PROSITE" id="PS50103"/>
    </source>
</evidence>
<dbReference type="EMBL" id="JARGEI010000029">
    <property type="protein sequence ID" value="KAJ8706054.1"/>
    <property type="molecule type" value="Genomic_DNA"/>
</dbReference>